<feature type="compositionally biased region" description="Acidic residues" evidence="2">
    <location>
        <begin position="1163"/>
        <end position="1181"/>
    </location>
</feature>
<feature type="region of interest" description="Disordered" evidence="2">
    <location>
        <begin position="22"/>
        <end position="65"/>
    </location>
</feature>
<feature type="compositionally biased region" description="Polar residues" evidence="2">
    <location>
        <begin position="187"/>
        <end position="199"/>
    </location>
</feature>
<evidence type="ECO:0000259" key="3">
    <source>
        <dbReference type="SMART" id="SM01300"/>
    </source>
</evidence>
<feature type="compositionally biased region" description="Low complexity" evidence="2">
    <location>
        <begin position="832"/>
        <end position="841"/>
    </location>
</feature>
<feature type="compositionally biased region" description="Polar residues" evidence="2">
    <location>
        <begin position="965"/>
        <end position="976"/>
    </location>
</feature>
<dbReference type="OMA" id="ESCDEMQ"/>
<evidence type="ECO:0000256" key="2">
    <source>
        <dbReference type="SAM" id="MobiDB-lite"/>
    </source>
</evidence>
<gene>
    <name evidence="4" type="primary">CSON001314</name>
</gene>
<dbReference type="GO" id="GO:0035035">
    <property type="term" value="F:histone acetyltransferase binding"/>
    <property type="evidence" value="ECO:0007669"/>
    <property type="project" value="TreeGrafter"/>
</dbReference>
<feature type="domain" description="PEHE" evidence="3">
    <location>
        <begin position="888"/>
        <end position="1032"/>
    </location>
</feature>
<feature type="region of interest" description="Disordered" evidence="2">
    <location>
        <begin position="946"/>
        <end position="1043"/>
    </location>
</feature>
<evidence type="ECO:0000256" key="1">
    <source>
        <dbReference type="SAM" id="Coils"/>
    </source>
</evidence>
<dbReference type="EMBL" id="UFQT01000011">
    <property type="protein sequence ID" value="SSX17545.1"/>
    <property type="molecule type" value="Genomic_DNA"/>
</dbReference>
<reference evidence="4" key="1">
    <citation type="submission" date="2018-07" db="EMBL/GenBank/DDBJ databases">
        <authorList>
            <person name="Quirk P.G."/>
            <person name="Krulwich T.A."/>
        </authorList>
    </citation>
    <scope>NUCLEOTIDE SEQUENCE</scope>
</reference>
<dbReference type="VEuPathDB" id="VectorBase:CSON001314"/>
<feature type="coiled-coil region" evidence="1">
    <location>
        <begin position="285"/>
        <end position="312"/>
    </location>
</feature>
<proteinExistence type="predicted"/>
<feature type="region of interest" description="Disordered" evidence="2">
    <location>
        <begin position="791"/>
        <end position="859"/>
    </location>
</feature>
<feature type="compositionally biased region" description="Basic and acidic residues" evidence="2">
    <location>
        <begin position="849"/>
        <end position="859"/>
    </location>
</feature>
<organism evidence="4">
    <name type="scientific">Culicoides sonorensis</name>
    <name type="common">Biting midge</name>
    <dbReference type="NCBI Taxonomy" id="179676"/>
    <lineage>
        <taxon>Eukaryota</taxon>
        <taxon>Metazoa</taxon>
        <taxon>Ecdysozoa</taxon>
        <taxon>Arthropoda</taxon>
        <taxon>Hexapoda</taxon>
        <taxon>Insecta</taxon>
        <taxon>Pterygota</taxon>
        <taxon>Neoptera</taxon>
        <taxon>Endopterygota</taxon>
        <taxon>Diptera</taxon>
        <taxon>Nematocera</taxon>
        <taxon>Chironomoidea</taxon>
        <taxon>Ceratopogonidae</taxon>
        <taxon>Ceratopogoninae</taxon>
        <taxon>Culicoides</taxon>
        <taxon>Monoculicoides</taxon>
    </lineage>
</organism>
<dbReference type="AlphaFoldDB" id="A0A336LIV6"/>
<dbReference type="InterPro" id="IPR026180">
    <property type="entry name" value="NSL1"/>
</dbReference>
<sequence length="1190" mass="132432">MGLTTAASVSKLSNTDVESVMAPALTEPVTQSDISGQSPRPGDSITNSPSSLTTITGNVPTNDTTIENSQPNILVNNGKYPKISPINGKTVVINNKSGINNKEIIVTTIVTDDIHTTTNGVDTHMDQKNISDSNNLTKINNDDTTASVSAIPNTITTRNEEIINTSETTTDQNNVVTSTTRDDDDQTLSQVKSTDSQTSTISNLGLQNFSKESAEVEQMLGDLAASGEIDLMSVFKTLDSAPVSDAGFDLASGLSLFNDVDVMNVYEETVPNTSPMKDPQISELRTDIEKKRQQMQRKCDFLLRRLRKLQARYMTQHASEEIVGLIEHCQRYNRRKEREIALGLKPVIQSESNLPDILPYQPPPGSSNTQTDSKLMPVSGSAIRNIIKKLETSATNQKATFSRRQLSGKYFQSVQETSFANHAAISGTVVPPKTIQSSNFSCVHRFDDKVIDQVDQVAGLLHAELRSVERAIDSDATASSSGGESADEMIVYSNTTQQNLQISRRAAWRYARDRSSIASRWTWLLAQISDLEYRIRQHNDLYQQIKKTKGSVQLEGEPDSEPEVEQSVNGYRGVLPGGSKPAETEADALGNASSARTRAFIRGTFRKRKLLQTSNLHTISKKAAKSSTIKCGCYWPIHPCALCTGRSDPTAPRDLPDTMPESERIALVDAGFHPVLSFPDDVTQGVYLEAIMRVPEWQNKVQRYTHKQASKAAERASNPAKYGIDGELRQKRSMKKVFRECVGHNKKKLQVKFGFIRGKYRKKQKTGQNNNNNNRVKFSQMFKNSKIHVAGSSLKQRKSSHSLDGYNNKKNNLHINRTGLMYNDGESGGSGNNSSRSKNASPTPGVPIKGERTSDLRRSRTSYDIDNIIIPYSVAAQTRVEVLPYKEIPTPKWNIIPDDEDDLLLSTSQEKSQNAEILEEDISDDVLIQMHERALVEERKKFASVLKYPPGNRPRINRRTDSHADSSGTNTPINPTSPGPAVESGPPTPMEGQDPSDNSQIINALNHTVNALTGKRERRRTSSMKLKESSSAVDTRSNTPELKEMIPPYEPRLFPLPEHVFEEMLADMPRGHKSLFDSLVISDYGSDLIEEEKTSSYCESAKSKKHLRTNNNSISYQDEEHLEELDDDEDSDRNSVVERLLLLEKAYDEEKLNNQDYSAAETESVDTDIGQEEEYEDPNDPEWFEKIAKC</sequence>
<keyword evidence="1" id="KW-0175">Coiled coil</keyword>
<feature type="region of interest" description="Disordered" evidence="2">
    <location>
        <begin position="1152"/>
        <end position="1181"/>
    </location>
</feature>
<feature type="compositionally biased region" description="Polar residues" evidence="2">
    <location>
        <begin position="28"/>
        <end position="65"/>
    </location>
</feature>
<name>A0A336LIV6_CULSO</name>
<feature type="region of interest" description="Disordered" evidence="2">
    <location>
        <begin position="1109"/>
        <end position="1133"/>
    </location>
</feature>
<feature type="compositionally biased region" description="Polar residues" evidence="2">
    <location>
        <begin position="995"/>
        <end position="1011"/>
    </location>
</feature>
<protein>
    <submittedName>
        <fullName evidence="4">CSON001314 protein</fullName>
    </submittedName>
</protein>
<feature type="region of interest" description="Disordered" evidence="2">
    <location>
        <begin position="166"/>
        <end position="199"/>
    </location>
</feature>
<feature type="compositionally biased region" description="Polar residues" evidence="2">
    <location>
        <begin position="1029"/>
        <end position="1040"/>
    </location>
</feature>
<dbReference type="SMART" id="SM01300">
    <property type="entry name" value="PEHE"/>
    <property type="match status" value="1"/>
</dbReference>
<dbReference type="PANTHER" id="PTHR22443">
    <property type="entry name" value="NON-SPECIFIC LETHAL 1, ISOFORM M"/>
    <property type="match status" value="1"/>
</dbReference>
<dbReference type="PANTHER" id="PTHR22443:SF18">
    <property type="entry name" value="NON-SPECIFIC LETHAL 1, ISOFORM M"/>
    <property type="match status" value="1"/>
</dbReference>
<dbReference type="GO" id="GO:0044545">
    <property type="term" value="C:NSL complex"/>
    <property type="evidence" value="ECO:0007669"/>
    <property type="project" value="TreeGrafter"/>
</dbReference>
<feature type="compositionally biased region" description="Acidic residues" evidence="2">
    <location>
        <begin position="1120"/>
        <end position="1131"/>
    </location>
</feature>
<evidence type="ECO:0000313" key="4">
    <source>
        <dbReference type="EMBL" id="SSX17545.1"/>
    </source>
</evidence>
<accession>A0A336LIV6</accession>
<dbReference type="InterPro" id="IPR029332">
    <property type="entry name" value="PEHE_dom"/>
</dbReference>